<evidence type="ECO:0000313" key="6">
    <source>
        <dbReference type="Proteomes" id="UP000049983"/>
    </source>
</evidence>
<dbReference type="Pfam" id="PF12833">
    <property type="entry name" value="HTH_18"/>
    <property type="match status" value="1"/>
</dbReference>
<dbReference type="InterPro" id="IPR018062">
    <property type="entry name" value="HTH_AraC-typ_CS"/>
</dbReference>
<feature type="domain" description="HTH araC/xylS-type" evidence="4">
    <location>
        <begin position="212"/>
        <end position="313"/>
    </location>
</feature>
<organism evidence="5 6">
    <name type="scientific">Roseibium album</name>
    <dbReference type="NCBI Taxonomy" id="311410"/>
    <lineage>
        <taxon>Bacteria</taxon>
        <taxon>Pseudomonadati</taxon>
        <taxon>Pseudomonadota</taxon>
        <taxon>Alphaproteobacteria</taxon>
        <taxon>Hyphomicrobiales</taxon>
        <taxon>Stappiaceae</taxon>
        <taxon>Roseibium</taxon>
    </lineage>
</organism>
<keyword evidence="3" id="KW-0804">Transcription</keyword>
<dbReference type="PROSITE" id="PS01124">
    <property type="entry name" value="HTH_ARAC_FAMILY_2"/>
    <property type="match status" value="1"/>
</dbReference>
<dbReference type="GeneID" id="97670327"/>
<proteinExistence type="predicted"/>
<dbReference type="InterPro" id="IPR009057">
    <property type="entry name" value="Homeodomain-like_sf"/>
</dbReference>
<name>A0A0M7A6Y3_9HYPH</name>
<reference evidence="6" key="1">
    <citation type="submission" date="2015-07" db="EMBL/GenBank/DDBJ databases">
        <authorList>
            <person name="Rodrigo-Torres Lidia"/>
            <person name="Arahal R.David."/>
        </authorList>
    </citation>
    <scope>NUCLEOTIDE SEQUENCE [LARGE SCALE GENOMIC DNA]</scope>
    <source>
        <strain evidence="6">CECT 5096</strain>
    </source>
</reference>
<dbReference type="Proteomes" id="UP000049983">
    <property type="component" value="Unassembled WGS sequence"/>
</dbReference>
<keyword evidence="2" id="KW-0238">DNA-binding</keyword>
<dbReference type="InterPro" id="IPR035418">
    <property type="entry name" value="AraC-bd_2"/>
</dbReference>
<evidence type="ECO:0000313" key="5">
    <source>
        <dbReference type="EMBL" id="CTQ71560.1"/>
    </source>
</evidence>
<accession>A0A0M7A6Y3</accession>
<dbReference type="PROSITE" id="PS00041">
    <property type="entry name" value="HTH_ARAC_FAMILY_1"/>
    <property type="match status" value="1"/>
</dbReference>
<evidence type="ECO:0000259" key="4">
    <source>
        <dbReference type="PROSITE" id="PS01124"/>
    </source>
</evidence>
<dbReference type="SMART" id="SM00342">
    <property type="entry name" value="HTH_ARAC"/>
    <property type="match status" value="1"/>
</dbReference>
<evidence type="ECO:0000256" key="1">
    <source>
        <dbReference type="ARBA" id="ARBA00023015"/>
    </source>
</evidence>
<dbReference type="STRING" id="311410.LA5095_01707"/>
<dbReference type="EMBL" id="CXWC01000010">
    <property type="protein sequence ID" value="CTQ71560.1"/>
    <property type="molecule type" value="Genomic_DNA"/>
</dbReference>
<sequence>MAILLSTNSVRQVERFAFWREAVCDAYVHLDCECSHPDEFDGEIVLNRLSRLSASFVSGSQQSVRRRRKDIARAGEESFLISLQMRREGSVSQHDREASLQPGDFALYSSVDRYRLELPDGFRQLVVQIPREDLLNRLPKADLLTGIGVSGRSVLGGIINDSAVRLVSAIDQSPDAVKQSLQETVVDLFVTGLASLQETKYELSKPEQQLLLRADATIRSNLHRPDFDRRSLAAELGLSLRRLSEIYQSDQRSIASTIRDMRLSRIAADLRDARYARQSISDIAFRWGIENQQSLTRMFKTRFGTAPRDYRSHG</sequence>
<dbReference type="Gene3D" id="1.10.10.60">
    <property type="entry name" value="Homeodomain-like"/>
    <property type="match status" value="1"/>
</dbReference>
<evidence type="ECO:0000256" key="2">
    <source>
        <dbReference type="ARBA" id="ARBA00023125"/>
    </source>
</evidence>
<dbReference type="PANTHER" id="PTHR46796">
    <property type="entry name" value="HTH-TYPE TRANSCRIPTIONAL ACTIVATOR RHAS-RELATED"/>
    <property type="match status" value="1"/>
</dbReference>
<dbReference type="PANTHER" id="PTHR46796:SF6">
    <property type="entry name" value="ARAC SUBFAMILY"/>
    <property type="match status" value="1"/>
</dbReference>
<keyword evidence="6" id="KW-1185">Reference proteome</keyword>
<protein>
    <submittedName>
        <fullName evidence="5">Transcriptional activator NphR</fullName>
    </submittedName>
</protein>
<dbReference type="GO" id="GO:0043565">
    <property type="term" value="F:sequence-specific DNA binding"/>
    <property type="evidence" value="ECO:0007669"/>
    <property type="project" value="InterPro"/>
</dbReference>
<dbReference type="AlphaFoldDB" id="A0A0M7A6Y3"/>
<gene>
    <name evidence="5" type="primary">nphR_1</name>
    <name evidence="5" type="ORF">LA5096_02961</name>
</gene>
<dbReference type="Pfam" id="PF14525">
    <property type="entry name" value="AraC_binding_2"/>
    <property type="match status" value="1"/>
</dbReference>
<dbReference type="GO" id="GO:0003700">
    <property type="term" value="F:DNA-binding transcription factor activity"/>
    <property type="evidence" value="ECO:0007669"/>
    <property type="project" value="InterPro"/>
</dbReference>
<dbReference type="SUPFAM" id="SSF46689">
    <property type="entry name" value="Homeodomain-like"/>
    <property type="match status" value="1"/>
</dbReference>
<keyword evidence="1" id="KW-0805">Transcription regulation</keyword>
<dbReference type="OrthoDB" id="8004517at2"/>
<dbReference type="RefSeq" id="WP_055113880.1">
    <property type="nucleotide sequence ID" value="NZ_CANKXR010000008.1"/>
</dbReference>
<evidence type="ECO:0000256" key="3">
    <source>
        <dbReference type="ARBA" id="ARBA00023163"/>
    </source>
</evidence>
<dbReference type="InterPro" id="IPR050204">
    <property type="entry name" value="AraC_XylS_family_regulators"/>
</dbReference>
<dbReference type="InterPro" id="IPR018060">
    <property type="entry name" value="HTH_AraC"/>
</dbReference>